<reference evidence="1 2" key="1">
    <citation type="journal article" date="2016" name="Nat. Commun.">
        <title>Thousands of microbial genomes shed light on interconnected biogeochemical processes in an aquifer system.</title>
        <authorList>
            <person name="Anantharaman K."/>
            <person name="Brown C.T."/>
            <person name="Hug L.A."/>
            <person name="Sharon I."/>
            <person name="Castelle C.J."/>
            <person name="Probst A.J."/>
            <person name="Thomas B.C."/>
            <person name="Singh A."/>
            <person name="Wilkins M.J."/>
            <person name="Karaoz U."/>
            <person name="Brodie E.L."/>
            <person name="Williams K.H."/>
            <person name="Hubbard S.S."/>
            <person name="Banfield J.F."/>
        </authorList>
    </citation>
    <scope>NUCLEOTIDE SEQUENCE [LARGE SCALE GENOMIC DNA]</scope>
</reference>
<name>A0A1G2KT95_9BACT</name>
<evidence type="ECO:0000313" key="2">
    <source>
        <dbReference type="Proteomes" id="UP000177811"/>
    </source>
</evidence>
<gene>
    <name evidence="1" type="ORF">A3C16_00230</name>
</gene>
<protein>
    <submittedName>
        <fullName evidence="1">Uncharacterized protein</fullName>
    </submittedName>
</protein>
<comment type="caution">
    <text evidence="1">The sequence shown here is derived from an EMBL/GenBank/DDBJ whole genome shotgun (WGS) entry which is preliminary data.</text>
</comment>
<dbReference type="Proteomes" id="UP000177811">
    <property type="component" value="Unassembled WGS sequence"/>
</dbReference>
<accession>A0A1G2KT95</accession>
<dbReference type="EMBL" id="MHQL01000029">
    <property type="protein sequence ID" value="OHA02626.1"/>
    <property type="molecule type" value="Genomic_DNA"/>
</dbReference>
<evidence type="ECO:0000313" key="1">
    <source>
        <dbReference type="EMBL" id="OHA02626.1"/>
    </source>
</evidence>
<sequence>MACSCPAEHGAAFFHGMALRRRMGAAALRTLDKSAMGEYTLISVIHTLTRTLKMRENKGNSMTQGDSHDR</sequence>
<dbReference type="AlphaFoldDB" id="A0A1G2KT95"/>
<proteinExistence type="predicted"/>
<organism evidence="1 2">
    <name type="scientific">Candidatus Sungbacteria bacterium RIFCSPHIGHO2_02_FULL_51_29</name>
    <dbReference type="NCBI Taxonomy" id="1802273"/>
    <lineage>
        <taxon>Bacteria</taxon>
        <taxon>Candidatus Sungiibacteriota</taxon>
    </lineage>
</organism>